<organism evidence="9 10">
    <name type="scientific">Aquibacillus rhizosphaerae</name>
    <dbReference type="NCBI Taxonomy" id="3051431"/>
    <lineage>
        <taxon>Bacteria</taxon>
        <taxon>Bacillati</taxon>
        <taxon>Bacillota</taxon>
        <taxon>Bacilli</taxon>
        <taxon>Bacillales</taxon>
        <taxon>Bacillaceae</taxon>
        <taxon>Aquibacillus</taxon>
    </lineage>
</organism>
<evidence type="ECO:0000256" key="4">
    <source>
        <dbReference type="ARBA" id="ARBA00022679"/>
    </source>
</evidence>
<keyword evidence="4" id="KW-0808">Transferase</keyword>
<dbReference type="EMBL" id="JASTZU010000009">
    <property type="protein sequence ID" value="MDL4839109.1"/>
    <property type="molecule type" value="Genomic_DNA"/>
</dbReference>
<dbReference type="PANTHER" id="PTHR33908">
    <property type="entry name" value="MANNOSYLTRANSFERASE YKCB-RELATED"/>
    <property type="match status" value="1"/>
</dbReference>
<evidence type="ECO:0000256" key="2">
    <source>
        <dbReference type="ARBA" id="ARBA00022475"/>
    </source>
</evidence>
<feature type="transmembrane region" description="Helical" evidence="8">
    <location>
        <begin position="6"/>
        <end position="27"/>
    </location>
</feature>
<keyword evidence="7 8" id="KW-0472">Membrane</keyword>
<feature type="transmembrane region" description="Helical" evidence="8">
    <location>
        <begin position="372"/>
        <end position="390"/>
    </location>
</feature>
<evidence type="ECO:0000313" key="10">
    <source>
        <dbReference type="Proteomes" id="UP001235343"/>
    </source>
</evidence>
<sequence length="405" mass="46967">MKLLQSKYSIYFYIFFIVELIFLAYMFQSNQPFMQISPDGKLYYNLAENLVRGNGLIDTVRIEDIIVPPLFSLILVPFVFIFNDPVAFIVFQYILFGINSVLLFYFVEILFHSRLPAIVTSILYVLHPVIIMNGPQYLLTETIFITFIIIVSILSVKWLRNPSNIKTFAFLITILSISLLFRPHLLYVFLILSVLLLAFIVKKQIKFIAIVMFIIPVILLTLNGTHNYITHNEFVLLENYSGQNMYIANNPETEVAFYSSGRLEEFVGKEYFEYKNLSLGKRSEILKDKAVSYIMSHPLDTIERMIKKSLLFFKGISSLDTILLVSSIIGFLLAFIFNKKNRLIHGYFLFYILGFVGLTSLGLLVGKQRYRAPIAPIYLIYSGYFVYWLFLTIKRKANLKVLSQE</sequence>
<feature type="transmembrane region" description="Helical" evidence="8">
    <location>
        <begin position="168"/>
        <end position="201"/>
    </location>
</feature>
<feature type="transmembrane region" description="Helical" evidence="8">
    <location>
        <begin position="114"/>
        <end position="131"/>
    </location>
</feature>
<keyword evidence="3" id="KW-0328">Glycosyltransferase</keyword>
<name>A0ABT7KZX2_9BACI</name>
<feature type="transmembrane region" description="Helical" evidence="8">
    <location>
        <begin position="137"/>
        <end position="156"/>
    </location>
</feature>
<evidence type="ECO:0000256" key="3">
    <source>
        <dbReference type="ARBA" id="ARBA00022676"/>
    </source>
</evidence>
<reference evidence="9 10" key="1">
    <citation type="submission" date="2023-06" db="EMBL/GenBank/DDBJ databases">
        <title>Aquibacillus rhizosphaerae LR5S19.</title>
        <authorList>
            <person name="Sun J.-Q."/>
        </authorList>
    </citation>
    <scope>NUCLEOTIDE SEQUENCE [LARGE SCALE GENOMIC DNA]</scope>
    <source>
        <strain evidence="9 10">LR5S19</strain>
    </source>
</reference>
<protein>
    <recommendedName>
        <fullName evidence="11">Glycosyltransferase RgtA/B/C/D-like domain-containing protein</fullName>
    </recommendedName>
</protein>
<feature type="transmembrane region" description="Helical" evidence="8">
    <location>
        <begin position="343"/>
        <end position="365"/>
    </location>
</feature>
<feature type="transmembrane region" description="Helical" evidence="8">
    <location>
        <begin position="88"/>
        <end position="107"/>
    </location>
</feature>
<dbReference type="RefSeq" id="WP_285929929.1">
    <property type="nucleotide sequence ID" value="NZ_JASTZU010000009.1"/>
</dbReference>
<evidence type="ECO:0000256" key="8">
    <source>
        <dbReference type="SAM" id="Phobius"/>
    </source>
</evidence>
<gene>
    <name evidence="9" type="ORF">QQS35_01355</name>
</gene>
<feature type="transmembrane region" description="Helical" evidence="8">
    <location>
        <begin position="65"/>
        <end position="82"/>
    </location>
</feature>
<keyword evidence="10" id="KW-1185">Reference proteome</keyword>
<evidence type="ECO:0000256" key="5">
    <source>
        <dbReference type="ARBA" id="ARBA00022692"/>
    </source>
</evidence>
<comment type="caution">
    <text evidence="9">The sequence shown here is derived from an EMBL/GenBank/DDBJ whole genome shotgun (WGS) entry which is preliminary data.</text>
</comment>
<evidence type="ECO:0000256" key="1">
    <source>
        <dbReference type="ARBA" id="ARBA00004651"/>
    </source>
</evidence>
<evidence type="ECO:0000256" key="6">
    <source>
        <dbReference type="ARBA" id="ARBA00022989"/>
    </source>
</evidence>
<dbReference type="InterPro" id="IPR050297">
    <property type="entry name" value="LipidA_mod_glycosyltrf_83"/>
</dbReference>
<accession>A0ABT7KZX2</accession>
<dbReference type="Proteomes" id="UP001235343">
    <property type="component" value="Unassembled WGS sequence"/>
</dbReference>
<dbReference type="PANTHER" id="PTHR33908:SF11">
    <property type="entry name" value="MEMBRANE PROTEIN"/>
    <property type="match status" value="1"/>
</dbReference>
<feature type="transmembrane region" description="Helical" evidence="8">
    <location>
        <begin position="207"/>
        <end position="225"/>
    </location>
</feature>
<keyword evidence="2" id="KW-1003">Cell membrane</keyword>
<keyword evidence="6 8" id="KW-1133">Transmembrane helix</keyword>
<proteinExistence type="predicted"/>
<feature type="transmembrane region" description="Helical" evidence="8">
    <location>
        <begin position="311"/>
        <end position="337"/>
    </location>
</feature>
<keyword evidence="5 8" id="KW-0812">Transmembrane</keyword>
<evidence type="ECO:0000313" key="9">
    <source>
        <dbReference type="EMBL" id="MDL4839109.1"/>
    </source>
</evidence>
<evidence type="ECO:0008006" key="11">
    <source>
        <dbReference type="Google" id="ProtNLM"/>
    </source>
</evidence>
<comment type="subcellular location">
    <subcellularLocation>
        <location evidence="1">Cell membrane</location>
        <topology evidence="1">Multi-pass membrane protein</topology>
    </subcellularLocation>
</comment>
<evidence type="ECO:0000256" key="7">
    <source>
        <dbReference type="ARBA" id="ARBA00023136"/>
    </source>
</evidence>